<dbReference type="PANTHER" id="PTHR12526">
    <property type="entry name" value="GLYCOSYLTRANSFERASE"/>
    <property type="match status" value="1"/>
</dbReference>
<protein>
    <submittedName>
        <fullName evidence="2">Glycosyltransferase</fullName>
    </submittedName>
</protein>
<gene>
    <name evidence="2" type="ORF">F2Y39_16465</name>
</gene>
<dbReference type="Pfam" id="PF00534">
    <property type="entry name" value="Glycos_transf_1"/>
    <property type="match status" value="1"/>
</dbReference>
<evidence type="ECO:0000259" key="1">
    <source>
        <dbReference type="Pfam" id="PF00534"/>
    </source>
</evidence>
<proteinExistence type="predicted"/>
<dbReference type="Gene3D" id="3.40.50.2000">
    <property type="entry name" value="Glycogen Phosphorylase B"/>
    <property type="match status" value="2"/>
</dbReference>
<evidence type="ECO:0000313" key="2">
    <source>
        <dbReference type="EMBL" id="KAA5474184.1"/>
    </source>
</evidence>
<name>A0A6H9Q6Q1_9BACE</name>
<organism evidence="2 3">
    <name type="scientific">Bacteroides caccae</name>
    <dbReference type="NCBI Taxonomy" id="47678"/>
    <lineage>
        <taxon>Bacteria</taxon>
        <taxon>Pseudomonadati</taxon>
        <taxon>Bacteroidota</taxon>
        <taxon>Bacteroidia</taxon>
        <taxon>Bacteroidales</taxon>
        <taxon>Bacteroidaceae</taxon>
        <taxon>Bacteroides</taxon>
    </lineage>
</organism>
<dbReference type="InterPro" id="IPR001296">
    <property type="entry name" value="Glyco_trans_1"/>
</dbReference>
<sequence length="430" mass="50649">MASKFKVAIINHSFQVSYFCRRWELFALQHPDVDVYLLAPEKREWYGGKTYQYDKSVNKVIESQGFDKNNYHRRVFRVQKSKYLGWTSPDFKDLFDEIHPDIVYHIGTHNMNSLKQVLRLRSKYYPEMKVIAFSMRGPAMNLKLEFDNCSFLHKLVRRYIYWQSKKRLNYINNHIDAFFCHYPDAIKCFQLEGYKGPIYMQTQVGVNEEWFHEDVNARKEIREKYHIADSTYVFGSATRFSKDKGVDVILRALPVNGDWKYLMMGSGSDEEKGRLRSIICERHLEDKVIETGMVDWYDMAKYWNAVDCAIHVPLTTPHWEETFSLSAIQPQITKKPIIGDTSGSVPYQIGFSEMLVPEGDVQKLHEKILWVLSHKEEAAAIGLKMYQRTHDSFEVQHLDDMFYDTLVEDVIPGKYDENKIDMASYKPKNR</sequence>
<accession>A0A6H9Q6Q1</accession>
<dbReference type="SUPFAM" id="SSF53756">
    <property type="entry name" value="UDP-Glycosyltransferase/glycogen phosphorylase"/>
    <property type="match status" value="1"/>
</dbReference>
<keyword evidence="2" id="KW-0808">Transferase</keyword>
<dbReference type="EMBL" id="VVYJ01000010">
    <property type="protein sequence ID" value="KAA5474184.1"/>
    <property type="molecule type" value="Genomic_DNA"/>
</dbReference>
<reference evidence="2 3" key="1">
    <citation type="journal article" date="2019" name="Nat. Med.">
        <title>A library of human gut bacterial isolates paired with longitudinal multiomics data enables mechanistic microbiome research.</title>
        <authorList>
            <person name="Poyet M."/>
            <person name="Groussin M."/>
            <person name="Gibbons S.M."/>
            <person name="Avila-Pacheco J."/>
            <person name="Jiang X."/>
            <person name="Kearney S.M."/>
            <person name="Perrotta A.R."/>
            <person name="Berdy B."/>
            <person name="Zhao S."/>
            <person name="Lieberman T.D."/>
            <person name="Swanson P.K."/>
            <person name="Smith M."/>
            <person name="Roesemann S."/>
            <person name="Alexander J.E."/>
            <person name="Rich S.A."/>
            <person name="Livny J."/>
            <person name="Vlamakis H."/>
            <person name="Clish C."/>
            <person name="Bullock K."/>
            <person name="Deik A."/>
            <person name="Scott J."/>
            <person name="Pierce K.A."/>
            <person name="Xavier R.J."/>
            <person name="Alm E.J."/>
        </authorList>
    </citation>
    <scope>NUCLEOTIDE SEQUENCE [LARGE SCALE GENOMIC DNA]</scope>
    <source>
        <strain evidence="2 3">BIOML-A25</strain>
    </source>
</reference>
<dbReference type="GO" id="GO:0016757">
    <property type="term" value="F:glycosyltransferase activity"/>
    <property type="evidence" value="ECO:0007669"/>
    <property type="project" value="InterPro"/>
</dbReference>
<evidence type="ECO:0000313" key="3">
    <source>
        <dbReference type="Proteomes" id="UP000427825"/>
    </source>
</evidence>
<dbReference type="RefSeq" id="WP_130057026.1">
    <property type="nucleotide sequence ID" value="NZ_RCXH01000010.1"/>
</dbReference>
<dbReference type="AlphaFoldDB" id="A0A6H9Q6Q1"/>
<dbReference type="Proteomes" id="UP000427825">
    <property type="component" value="Unassembled WGS sequence"/>
</dbReference>
<comment type="caution">
    <text evidence="2">The sequence shown here is derived from an EMBL/GenBank/DDBJ whole genome shotgun (WGS) entry which is preliminary data.</text>
</comment>
<feature type="domain" description="Glycosyl transferase family 1" evidence="1">
    <location>
        <begin position="218"/>
        <end position="382"/>
    </location>
</feature>